<organism evidence="1 3">
    <name type="scientific">Treponema rectale</name>
    <dbReference type="NCBI Taxonomy" id="744512"/>
    <lineage>
        <taxon>Bacteria</taxon>
        <taxon>Pseudomonadati</taxon>
        <taxon>Spirochaetota</taxon>
        <taxon>Spirochaetia</taxon>
        <taxon>Spirochaetales</taxon>
        <taxon>Treponemataceae</taxon>
        <taxon>Treponema</taxon>
    </lineage>
</organism>
<evidence type="ECO:0000313" key="3">
    <source>
        <dbReference type="Proteomes" id="UP000578697"/>
    </source>
</evidence>
<dbReference type="Gene3D" id="3.40.630.30">
    <property type="match status" value="1"/>
</dbReference>
<dbReference type="Proteomes" id="UP000593591">
    <property type="component" value="Chromosome"/>
</dbReference>
<reference evidence="1 3" key="2">
    <citation type="submission" date="2020-08" db="EMBL/GenBank/DDBJ databases">
        <title>Genomic Encyclopedia of Type Strains, Phase IV (KMG-IV): sequencing the most valuable type-strain genomes for metagenomic binning, comparative biology and taxonomic classification.</title>
        <authorList>
            <person name="Goeker M."/>
        </authorList>
    </citation>
    <scope>NUCLEOTIDE SEQUENCE [LARGE SCALE GENOMIC DNA]</scope>
    <source>
        <strain evidence="1 3">DSM 103679</strain>
    </source>
</reference>
<dbReference type="AlphaFoldDB" id="A0A840S9Q5"/>
<dbReference type="KEGG" id="trc:DYE49_05200"/>
<sequence length="185" mass="21680">MYGEEIKYSIDLLEYSDKESIQLFSCGNDKIDHYIKNEIFNGSTLNIDDGLHFKICKKNTTEIIGFYSLASSGIIHKVDNYMHVLPAVKIDVFAIDKKYQKLHFNEESELSEKDHYYFSDQILCEVIRKCRDISESQLLINFIILYAAKDAVKFYTRNFFSPFKNFMEPETNSEVNSLEPMYMPL</sequence>
<reference evidence="2 4" key="1">
    <citation type="submission" date="2018-08" db="EMBL/GenBank/DDBJ databases">
        <title>The first complete genome of Treponema rectale (CHPAT), a commensal spirochete of the bovine rectum.</title>
        <authorList>
            <person name="Staton G.J."/>
            <person name="Clegg S.R."/>
            <person name="Carter S.D."/>
            <person name="Radford A.D."/>
            <person name="Darby A."/>
            <person name="Hall N."/>
            <person name="Birtles R.J."/>
            <person name="Evans N.J."/>
        </authorList>
    </citation>
    <scope>NUCLEOTIDE SEQUENCE [LARGE SCALE GENOMIC DNA]</scope>
    <source>
        <strain evidence="2 4">CHPA</strain>
    </source>
</reference>
<evidence type="ECO:0000313" key="2">
    <source>
        <dbReference type="EMBL" id="QOS39881.1"/>
    </source>
</evidence>
<dbReference type="EMBL" id="JACHFR010000001">
    <property type="protein sequence ID" value="MBB5218427.1"/>
    <property type="molecule type" value="Genomic_DNA"/>
</dbReference>
<dbReference type="RefSeq" id="WP_184651846.1">
    <property type="nucleotide sequence ID" value="NZ_JACHFR010000001.1"/>
</dbReference>
<evidence type="ECO:0000313" key="1">
    <source>
        <dbReference type="EMBL" id="MBB5218427.1"/>
    </source>
</evidence>
<keyword evidence="3" id="KW-1185">Reference proteome</keyword>
<dbReference type="EMBL" id="CP031517">
    <property type="protein sequence ID" value="QOS39881.1"/>
    <property type="molecule type" value="Genomic_DNA"/>
</dbReference>
<protein>
    <submittedName>
        <fullName evidence="1">Uncharacterized protein</fullName>
    </submittedName>
</protein>
<accession>A0A840S9Q5</accession>
<proteinExistence type="predicted"/>
<evidence type="ECO:0000313" key="4">
    <source>
        <dbReference type="Proteomes" id="UP000593591"/>
    </source>
</evidence>
<dbReference type="Proteomes" id="UP000578697">
    <property type="component" value="Unassembled WGS sequence"/>
</dbReference>
<name>A0A840S9Q5_9SPIR</name>
<gene>
    <name evidence="2" type="ORF">DYE49_05200</name>
    <name evidence="1" type="ORF">HNP77_000771</name>
</gene>